<name>A0A0D8ZSM8_9CYAN</name>
<dbReference type="EC" id="2.4.1.255" evidence="3"/>
<organism evidence="10 11">
    <name type="scientific">Aliterella atlantica CENA595</name>
    <dbReference type="NCBI Taxonomy" id="1618023"/>
    <lineage>
        <taxon>Bacteria</taxon>
        <taxon>Bacillati</taxon>
        <taxon>Cyanobacteriota</taxon>
        <taxon>Cyanophyceae</taxon>
        <taxon>Chroococcidiopsidales</taxon>
        <taxon>Aliterellaceae</taxon>
        <taxon>Aliterella</taxon>
    </lineage>
</organism>
<dbReference type="OrthoDB" id="146908at2"/>
<dbReference type="PATRIC" id="fig|1618023.3.peg.4260"/>
<dbReference type="Gene3D" id="3.40.50.11380">
    <property type="match status" value="1"/>
</dbReference>
<evidence type="ECO:0000256" key="7">
    <source>
        <dbReference type="ARBA" id="ARBA00022803"/>
    </source>
</evidence>
<evidence type="ECO:0000313" key="10">
    <source>
        <dbReference type="EMBL" id="KJH71514.1"/>
    </source>
</evidence>
<reference evidence="10 11" key="1">
    <citation type="submission" date="2015-02" db="EMBL/GenBank/DDBJ databases">
        <title>Draft genome of a novel marine cyanobacterium (Chroococcales) isolated from South Atlantic Ocean.</title>
        <authorList>
            <person name="Rigonato J."/>
            <person name="Alvarenga D.O."/>
            <person name="Branco L.H."/>
            <person name="Varani A.M."/>
            <person name="Brandini F.P."/>
            <person name="Fiore M.F."/>
        </authorList>
    </citation>
    <scope>NUCLEOTIDE SEQUENCE [LARGE SCALE GENOMIC DNA]</scope>
    <source>
        <strain evidence="10 11">CENA595</strain>
    </source>
</reference>
<dbReference type="PANTHER" id="PTHR44835">
    <property type="entry name" value="UDP-N-ACETYLGLUCOSAMINE--PEPTIDE N-ACETYLGLUCOSAMINYLTRANSFERASE SPINDLY-RELATED"/>
    <property type="match status" value="1"/>
</dbReference>
<dbReference type="InterPro" id="IPR011990">
    <property type="entry name" value="TPR-like_helical_dom_sf"/>
</dbReference>
<dbReference type="InterPro" id="IPR051939">
    <property type="entry name" value="Glycosyltr_41/O-GlcNAc_trsf"/>
</dbReference>
<dbReference type="InterPro" id="IPR019734">
    <property type="entry name" value="TPR_rpt"/>
</dbReference>
<evidence type="ECO:0000256" key="8">
    <source>
        <dbReference type="PROSITE-ProRule" id="PRU00339"/>
    </source>
</evidence>
<accession>A0A0D8ZSM8</accession>
<feature type="domain" description="O-GlcNAc transferase C-terminal" evidence="9">
    <location>
        <begin position="540"/>
        <end position="727"/>
    </location>
</feature>
<dbReference type="Gene3D" id="3.40.50.2000">
    <property type="entry name" value="Glycogen Phosphorylase B"/>
    <property type="match status" value="1"/>
</dbReference>
<dbReference type="SUPFAM" id="SSF48452">
    <property type="entry name" value="TPR-like"/>
    <property type="match status" value="1"/>
</dbReference>
<dbReference type="SUPFAM" id="SSF53756">
    <property type="entry name" value="UDP-Glycosyltransferase/glycogen phosphorylase"/>
    <property type="match status" value="1"/>
</dbReference>
<evidence type="ECO:0000256" key="4">
    <source>
        <dbReference type="ARBA" id="ARBA00022676"/>
    </source>
</evidence>
<dbReference type="Pfam" id="PF13414">
    <property type="entry name" value="TPR_11"/>
    <property type="match status" value="1"/>
</dbReference>
<dbReference type="AlphaFoldDB" id="A0A0D8ZSM8"/>
<evidence type="ECO:0000256" key="6">
    <source>
        <dbReference type="ARBA" id="ARBA00022737"/>
    </source>
</evidence>
<feature type="domain" description="O-GlcNAc transferase C-terminal" evidence="9">
    <location>
        <begin position="360"/>
        <end position="529"/>
    </location>
</feature>
<evidence type="ECO:0000256" key="3">
    <source>
        <dbReference type="ARBA" id="ARBA00011970"/>
    </source>
</evidence>
<protein>
    <recommendedName>
        <fullName evidence="3">protein O-GlcNAc transferase</fullName>
        <ecNumber evidence="3">2.4.1.255</ecNumber>
    </recommendedName>
</protein>
<sequence>MTSAQTSMNADDWQQQANRYLLQGNYTQAANLYEQAIEVEPELKSHYWHLGLMLLLQGQEAEAHMTWMLGMAEGEPEQVEQWTTELVHILQAEAERQEALKDYQLAWAIRQHIKEIAPTNINNLLYCIALSIQLGTFSGEYLTDLGIIELLQAEELTFDFNLLRLALEMILDSAPEHSAVCTFTEACLCYAPKPKVIIDIVVDACLHIAHSRRDATLAARFIELCLHQEPNNTELLYHLAVFYQDSHQYLKGIDTAKHYYEVAESLVTKIVANHILIRALISASGYWEEYKERLLQQESLLVSLAEENPTNLDSGSNNCLVNSSFFFPYLRDEPHINRLIQNQISRLYQNNFEIYAKDVIEKCRYSSLHKPTKVTTKKVLNIGYISHFLRIHSVGWLARWIFQHHDRENFQIYAYLINYSATDDFTRRWFINNTYRTYRFEMLGEEVVERIREDEVDILIDLDSLTFPSMCEVLSVKPAPIQATWLGWDASGLPSIDYYIADPYVLPDSAQDYYTEKIVRLPNTYVAVDGFEVGVPNLRRDRLNIPSDAVIYLVTQNAYKRHLDNVRLQMRIIKEVPNSYLLIKGLGDRESSRTFFEQVAEEVGVSCDRLRFLPRTPSEEVHRANLNIADVVLDTYPYNGATTTLETLWMGVPLVTRVGQQFSARNSYAFMMNVGVTEGIAWTDEEYVEWGVRLGKDPALRQQINWKLQQSRQTSPLWNAKQFTREMEKAYQQMWQRYVEAAKE</sequence>
<dbReference type="Proteomes" id="UP000032452">
    <property type="component" value="Unassembled WGS sequence"/>
</dbReference>
<keyword evidence="6" id="KW-0677">Repeat</keyword>
<keyword evidence="5 10" id="KW-0808">Transferase</keyword>
<proteinExistence type="inferred from homology"/>
<keyword evidence="11" id="KW-1185">Reference proteome</keyword>
<dbReference type="PANTHER" id="PTHR44835:SF1">
    <property type="entry name" value="PROTEIN O-GLCNAC TRANSFERASE"/>
    <property type="match status" value="1"/>
</dbReference>
<comment type="caution">
    <text evidence="10">The sequence shown here is derived from an EMBL/GenBank/DDBJ whole genome shotgun (WGS) entry which is preliminary data.</text>
</comment>
<dbReference type="EMBL" id="JYON01000011">
    <property type="protein sequence ID" value="KJH71514.1"/>
    <property type="molecule type" value="Genomic_DNA"/>
</dbReference>
<feature type="repeat" description="TPR" evidence="8">
    <location>
        <begin position="10"/>
        <end position="43"/>
    </location>
</feature>
<dbReference type="PROSITE" id="PS50005">
    <property type="entry name" value="TPR"/>
    <property type="match status" value="1"/>
</dbReference>
<evidence type="ECO:0000256" key="1">
    <source>
        <dbReference type="ARBA" id="ARBA00004922"/>
    </source>
</evidence>
<evidence type="ECO:0000256" key="5">
    <source>
        <dbReference type="ARBA" id="ARBA00022679"/>
    </source>
</evidence>
<dbReference type="STRING" id="1618023.UH38_11985"/>
<evidence type="ECO:0000259" key="9">
    <source>
        <dbReference type="Pfam" id="PF13844"/>
    </source>
</evidence>
<dbReference type="Pfam" id="PF13844">
    <property type="entry name" value="Glyco_transf_41"/>
    <property type="match status" value="2"/>
</dbReference>
<dbReference type="InterPro" id="IPR029489">
    <property type="entry name" value="OGT/SEC/SPY_C"/>
</dbReference>
<dbReference type="SMART" id="SM00028">
    <property type="entry name" value="TPR"/>
    <property type="match status" value="1"/>
</dbReference>
<gene>
    <name evidence="10" type="ORF">UH38_11985</name>
</gene>
<comment type="similarity">
    <text evidence="2">Belongs to the glycosyltransferase 41 family. O-GlcNAc transferase subfamily.</text>
</comment>
<keyword evidence="4" id="KW-0328">Glycosyltransferase</keyword>
<keyword evidence="7 8" id="KW-0802">TPR repeat</keyword>
<dbReference type="Gene3D" id="1.25.40.10">
    <property type="entry name" value="Tetratricopeptide repeat domain"/>
    <property type="match status" value="1"/>
</dbReference>
<evidence type="ECO:0000256" key="2">
    <source>
        <dbReference type="ARBA" id="ARBA00005386"/>
    </source>
</evidence>
<comment type="pathway">
    <text evidence="1">Protein modification; protein glycosylation.</text>
</comment>
<evidence type="ECO:0000313" key="11">
    <source>
        <dbReference type="Proteomes" id="UP000032452"/>
    </source>
</evidence>
<dbReference type="GO" id="GO:0097363">
    <property type="term" value="F:protein O-acetylglucosaminyltransferase activity"/>
    <property type="evidence" value="ECO:0007669"/>
    <property type="project" value="UniProtKB-EC"/>
</dbReference>
<dbReference type="RefSeq" id="WP_045054891.1">
    <property type="nucleotide sequence ID" value="NZ_CAWMDP010000048.1"/>
</dbReference>